<dbReference type="PROSITE" id="PS50144">
    <property type="entry name" value="MATH"/>
    <property type="match status" value="1"/>
</dbReference>
<name>J3N2T2_ORYBR</name>
<dbReference type="CDD" id="cd00121">
    <property type="entry name" value="MATH"/>
    <property type="match status" value="1"/>
</dbReference>
<dbReference type="Gene3D" id="2.60.210.10">
    <property type="entry name" value="Apoptosis, Tumor Necrosis Factor Receptor Associated Protein 2, Chain A"/>
    <property type="match status" value="1"/>
</dbReference>
<dbReference type="OMA" id="NGNTPNC"/>
<feature type="compositionally biased region" description="Pro residues" evidence="3">
    <location>
        <begin position="26"/>
        <end position="35"/>
    </location>
</feature>
<dbReference type="GO" id="GO:0016567">
    <property type="term" value="P:protein ubiquitination"/>
    <property type="evidence" value="ECO:0007669"/>
    <property type="project" value="InterPro"/>
</dbReference>
<dbReference type="Pfam" id="PF24570">
    <property type="entry name" value="BACK_BPM_SPOP"/>
    <property type="match status" value="1"/>
</dbReference>
<dbReference type="PANTHER" id="PTHR26379">
    <property type="entry name" value="BTB/POZ AND MATH DOMAIN-CONTAINING PROTEIN 1"/>
    <property type="match status" value="1"/>
</dbReference>
<dbReference type="Gene3D" id="1.25.40.420">
    <property type="match status" value="1"/>
</dbReference>
<dbReference type="eggNOG" id="KOG1987">
    <property type="taxonomic scope" value="Eukaryota"/>
</dbReference>
<dbReference type="Gramene" id="OB10G18300.1">
    <property type="protein sequence ID" value="OB10G18300.1"/>
    <property type="gene ID" value="OB10G18300"/>
</dbReference>
<comment type="pathway">
    <text evidence="1">Protein modification; protein ubiquitination.</text>
</comment>
<dbReference type="InterPro" id="IPR008974">
    <property type="entry name" value="TRAF-like"/>
</dbReference>
<dbReference type="AlphaFoldDB" id="J3N2T2"/>
<sequence>MGQCATSPARSAAADGSGDAGEPTATAPPPPPPPSSWSGSTISAKTTSGYHVVKIDGYSRSKGVFRNGEVIRSRAFTVGGHRWRVEYYPNGNTPGCADYISVFLHLDEEAPAVGVHAQHRFRFFNETDAAAAPSPPPSLAAVEVNRFRSYASWGRAKFIRKEELERSKHLKNDSFTIRCDVVVTGEFVAKDMPEAATATTLRNGGFVTVPPSDLHRHIGDLLRTGHGADVMIKVGGKTFAAHRCVLAARSPALGVELFGSTNKKKKKKERRGKAVIRIDGMEARVFEALLRFLYADSLPEMEKNHEASMCWNLLVAADRYSMARLKAVCEEKLCDHVDAGTAVPMLALAEQLPCDGLKKACFGFLREPENLKVAMAGEGFEHLSRSFPSLVRELVAMNLAAR</sequence>
<comment type="similarity">
    <text evidence="2">Belongs to the Tdpoz family.</text>
</comment>
<organism evidence="6">
    <name type="scientific">Oryza brachyantha</name>
    <name type="common">malo sina</name>
    <dbReference type="NCBI Taxonomy" id="4533"/>
    <lineage>
        <taxon>Eukaryota</taxon>
        <taxon>Viridiplantae</taxon>
        <taxon>Streptophyta</taxon>
        <taxon>Embryophyta</taxon>
        <taxon>Tracheophyta</taxon>
        <taxon>Spermatophyta</taxon>
        <taxon>Magnoliopsida</taxon>
        <taxon>Liliopsida</taxon>
        <taxon>Poales</taxon>
        <taxon>Poaceae</taxon>
        <taxon>BOP clade</taxon>
        <taxon>Oryzoideae</taxon>
        <taxon>Oryzeae</taxon>
        <taxon>Oryzinae</taxon>
        <taxon>Oryza</taxon>
    </lineage>
</organism>
<protein>
    <recommendedName>
        <fullName evidence="8">BTB domain-containing protein</fullName>
    </recommendedName>
</protein>
<evidence type="ECO:0000256" key="1">
    <source>
        <dbReference type="ARBA" id="ARBA00004906"/>
    </source>
</evidence>
<dbReference type="SUPFAM" id="SSF54695">
    <property type="entry name" value="POZ domain"/>
    <property type="match status" value="1"/>
</dbReference>
<dbReference type="InterPro" id="IPR056423">
    <property type="entry name" value="BACK_BPM_SPOP"/>
</dbReference>
<dbReference type="InterPro" id="IPR045005">
    <property type="entry name" value="BPM1-6"/>
</dbReference>
<dbReference type="InterPro" id="IPR011333">
    <property type="entry name" value="SKP1/BTB/POZ_sf"/>
</dbReference>
<feature type="domain" description="BTB" evidence="4">
    <location>
        <begin position="228"/>
        <end position="302"/>
    </location>
</feature>
<dbReference type="GeneID" id="102715611"/>
<proteinExistence type="inferred from homology"/>
<dbReference type="Proteomes" id="UP000006038">
    <property type="component" value="Chromosome 10"/>
</dbReference>
<evidence type="ECO:0000313" key="7">
    <source>
        <dbReference type="Proteomes" id="UP000006038"/>
    </source>
</evidence>
<feature type="domain" description="MATH" evidence="5">
    <location>
        <begin position="48"/>
        <end position="181"/>
    </location>
</feature>
<evidence type="ECO:0000259" key="5">
    <source>
        <dbReference type="PROSITE" id="PS50144"/>
    </source>
</evidence>
<dbReference type="Pfam" id="PF00651">
    <property type="entry name" value="BTB"/>
    <property type="match status" value="1"/>
</dbReference>
<dbReference type="PANTHER" id="PTHR26379:SF429">
    <property type="entry name" value="OS10G0428900 PROTEIN"/>
    <property type="match status" value="1"/>
</dbReference>
<evidence type="ECO:0008006" key="8">
    <source>
        <dbReference type="Google" id="ProtNLM"/>
    </source>
</evidence>
<dbReference type="EnsemblPlants" id="OB10G18300.1">
    <property type="protein sequence ID" value="OB10G18300.1"/>
    <property type="gene ID" value="OB10G18300"/>
</dbReference>
<reference evidence="6" key="2">
    <citation type="submission" date="2013-04" db="UniProtKB">
        <authorList>
            <consortium name="EnsemblPlants"/>
        </authorList>
    </citation>
    <scope>IDENTIFICATION</scope>
</reference>
<evidence type="ECO:0000313" key="6">
    <source>
        <dbReference type="EnsemblPlants" id="OB10G18300.1"/>
    </source>
</evidence>
<feature type="compositionally biased region" description="Low complexity" evidence="3">
    <location>
        <begin position="11"/>
        <end position="25"/>
    </location>
</feature>
<evidence type="ECO:0000256" key="3">
    <source>
        <dbReference type="SAM" id="MobiDB-lite"/>
    </source>
</evidence>
<dbReference type="HOGENOM" id="CLU_004253_2_0_1"/>
<dbReference type="InterPro" id="IPR000210">
    <property type="entry name" value="BTB/POZ_dom"/>
</dbReference>
<dbReference type="Gene3D" id="3.30.710.10">
    <property type="entry name" value="Potassium Channel Kv1.1, Chain A"/>
    <property type="match status" value="1"/>
</dbReference>
<dbReference type="InterPro" id="IPR002083">
    <property type="entry name" value="MATH/TRAF_dom"/>
</dbReference>
<dbReference type="SMART" id="SM00225">
    <property type="entry name" value="BTB"/>
    <property type="match status" value="1"/>
</dbReference>
<gene>
    <name evidence="6" type="primary">LOC102715611</name>
</gene>
<keyword evidence="7" id="KW-1185">Reference proteome</keyword>
<dbReference type="PROSITE" id="PS50097">
    <property type="entry name" value="BTB"/>
    <property type="match status" value="1"/>
</dbReference>
<dbReference type="Pfam" id="PF22486">
    <property type="entry name" value="MATH_2"/>
    <property type="match status" value="1"/>
</dbReference>
<feature type="region of interest" description="Disordered" evidence="3">
    <location>
        <begin position="1"/>
        <end position="43"/>
    </location>
</feature>
<reference evidence="6" key="1">
    <citation type="journal article" date="2013" name="Nat. Commun.">
        <title>Whole-genome sequencing of Oryza brachyantha reveals mechanisms underlying Oryza genome evolution.</title>
        <authorList>
            <person name="Chen J."/>
            <person name="Huang Q."/>
            <person name="Gao D."/>
            <person name="Wang J."/>
            <person name="Lang Y."/>
            <person name="Liu T."/>
            <person name="Li B."/>
            <person name="Bai Z."/>
            <person name="Luis Goicoechea J."/>
            <person name="Liang C."/>
            <person name="Chen C."/>
            <person name="Zhang W."/>
            <person name="Sun S."/>
            <person name="Liao Y."/>
            <person name="Zhang X."/>
            <person name="Yang L."/>
            <person name="Song C."/>
            <person name="Wang M."/>
            <person name="Shi J."/>
            <person name="Liu G."/>
            <person name="Liu J."/>
            <person name="Zhou H."/>
            <person name="Zhou W."/>
            <person name="Yu Q."/>
            <person name="An N."/>
            <person name="Chen Y."/>
            <person name="Cai Q."/>
            <person name="Wang B."/>
            <person name="Liu B."/>
            <person name="Min J."/>
            <person name="Huang Y."/>
            <person name="Wu H."/>
            <person name="Li Z."/>
            <person name="Zhang Y."/>
            <person name="Yin Y."/>
            <person name="Song W."/>
            <person name="Jiang J."/>
            <person name="Jackson S.A."/>
            <person name="Wing R.A."/>
            <person name="Wang J."/>
            <person name="Chen M."/>
        </authorList>
    </citation>
    <scope>NUCLEOTIDE SEQUENCE [LARGE SCALE GENOMIC DNA]</scope>
    <source>
        <strain evidence="6">cv. IRGC 101232</strain>
    </source>
</reference>
<evidence type="ECO:0000259" key="4">
    <source>
        <dbReference type="PROSITE" id="PS50097"/>
    </source>
</evidence>
<accession>J3N2T2</accession>
<dbReference type="KEGG" id="obr:102715611"/>
<dbReference type="SUPFAM" id="SSF49599">
    <property type="entry name" value="TRAF domain-like"/>
    <property type="match status" value="1"/>
</dbReference>
<evidence type="ECO:0000256" key="2">
    <source>
        <dbReference type="ARBA" id="ARBA00010846"/>
    </source>
</evidence>
<dbReference type="OrthoDB" id="6359816at2759"/>